<dbReference type="AlphaFoldDB" id="A0A919ID24"/>
<organism evidence="3 4">
    <name type="scientific">Actinoplanes cyaneus</name>
    <dbReference type="NCBI Taxonomy" id="52696"/>
    <lineage>
        <taxon>Bacteria</taxon>
        <taxon>Bacillati</taxon>
        <taxon>Actinomycetota</taxon>
        <taxon>Actinomycetes</taxon>
        <taxon>Micromonosporales</taxon>
        <taxon>Micromonosporaceae</taxon>
        <taxon>Actinoplanes</taxon>
    </lineage>
</organism>
<dbReference type="GO" id="GO:0070967">
    <property type="term" value="F:coenzyme F420 binding"/>
    <property type="evidence" value="ECO:0007669"/>
    <property type="project" value="TreeGrafter"/>
</dbReference>
<dbReference type="EMBL" id="BOMH01000013">
    <property type="protein sequence ID" value="GID63825.1"/>
    <property type="molecule type" value="Genomic_DNA"/>
</dbReference>
<gene>
    <name evidence="3" type="ORF">Acy02nite_17060</name>
</gene>
<evidence type="ECO:0000313" key="4">
    <source>
        <dbReference type="Proteomes" id="UP000619479"/>
    </source>
</evidence>
<dbReference type="RefSeq" id="WP_203739256.1">
    <property type="nucleotide sequence ID" value="NZ_BAAAUC010000027.1"/>
</dbReference>
<dbReference type="Proteomes" id="UP000619479">
    <property type="component" value="Unassembled WGS sequence"/>
</dbReference>
<name>A0A919ID24_9ACTN</name>
<dbReference type="NCBIfam" id="TIGR00026">
    <property type="entry name" value="hi_GC_TIGR00026"/>
    <property type="match status" value="1"/>
</dbReference>
<protein>
    <recommendedName>
        <fullName evidence="5">Nitroreductase family deazaflavin-dependent oxidoreductase</fullName>
    </recommendedName>
</protein>
<dbReference type="Gene3D" id="2.30.110.10">
    <property type="entry name" value="Electron Transport, Fmn-binding Protein, Chain A"/>
    <property type="match status" value="1"/>
</dbReference>
<evidence type="ECO:0000256" key="1">
    <source>
        <dbReference type="ARBA" id="ARBA00008710"/>
    </source>
</evidence>
<sequence length="137" mass="15061">MSDFNDWNSKIIDEFRAKGGKGLAQFGDALLLLHHTGARSGVERVSPLAYFDDGDRLVIVASKGGAPQNPDWFYNLKAHPDTKIEVGTETRAVRAAEIAGDDYEQTWARVTAAMPGFADYQTKTTRRIPLVALHGVE</sequence>
<evidence type="ECO:0000313" key="3">
    <source>
        <dbReference type="EMBL" id="GID63825.1"/>
    </source>
</evidence>
<comment type="similarity">
    <text evidence="1">Belongs to the F420H(2)-dependent quinone reductase family.</text>
</comment>
<dbReference type="GO" id="GO:0005886">
    <property type="term" value="C:plasma membrane"/>
    <property type="evidence" value="ECO:0007669"/>
    <property type="project" value="TreeGrafter"/>
</dbReference>
<proteinExistence type="inferred from homology"/>
<dbReference type="PANTHER" id="PTHR39428:SF1">
    <property type="entry name" value="F420H(2)-DEPENDENT QUINONE REDUCTASE RV1261C"/>
    <property type="match status" value="1"/>
</dbReference>
<evidence type="ECO:0008006" key="5">
    <source>
        <dbReference type="Google" id="ProtNLM"/>
    </source>
</evidence>
<comment type="catalytic activity">
    <reaction evidence="2">
        <text>oxidized coenzyme F420-(gamma-L-Glu)(n) + a quinol + H(+) = reduced coenzyme F420-(gamma-L-Glu)(n) + a quinone</text>
        <dbReference type="Rhea" id="RHEA:39663"/>
        <dbReference type="Rhea" id="RHEA-COMP:12939"/>
        <dbReference type="Rhea" id="RHEA-COMP:14378"/>
        <dbReference type="ChEBI" id="CHEBI:15378"/>
        <dbReference type="ChEBI" id="CHEBI:24646"/>
        <dbReference type="ChEBI" id="CHEBI:132124"/>
        <dbReference type="ChEBI" id="CHEBI:133980"/>
        <dbReference type="ChEBI" id="CHEBI:139511"/>
    </reaction>
</comment>
<dbReference type="InterPro" id="IPR012349">
    <property type="entry name" value="Split_barrel_FMN-bd"/>
</dbReference>
<dbReference type="Pfam" id="PF04075">
    <property type="entry name" value="F420H2_quin_red"/>
    <property type="match status" value="1"/>
</dbReference>
<dbReference type="PANTHER" id="PTHR39428">
    <property type="entry name" value="F420H(2)-DEPENDENT QUINONE REDUCTASE RV1261C"/>
    <property type="match status" value="1"/>
</dbReference>
<keyword evidence="4" id="KW-1185">Reference proteome</keyword>
<evidence type="ECO:0000256" key="2">
    <source>
        <dbReference type="ARBA" id="ARBA00049106"/>
    </source>
</evidence>
<dbReference type="GO" id="GO:0016491">
    <property type="term" value="F:oxidoreductase activity"/>
    <property type="evidence" value="ECO:0007669"/>
    <property type="project" value="InterPro"/>
</dbReference>
<accession>A0A919ID24</accession>
<dbReference type="InterPro" id="IPR004378">
    <property type="entry name" value="F420H2_quin_Rdtase"/>
</dbReference>
<reference evidence="3" key="1">
    <citation type="submission" date="2021-01" db="EMBL/GenBank/DDBJ databases">
        <title>Whole genome shotgun sequence of Actinoplanes cyaneus NBRC 14990.</title>
        <authorList>
            <person name="Komaki H."/>
            <person name="Tamura T."/>
        </authorList>
    </citation>
    <scope>NUCLEOTIDE SEQUENCE</scope>
    <source>
        <strain evidence="3">NBRC 14990</strain>
    </source>
</reference>
<comment type="caution">
    <text evidence="3">The sequence shown here is derived from an EMBL/GenBank/DDBJ whole genome shotgun (WGS) entry which is preliminary data.</text>
</comment>